<dbReference type="Pfam" id="PF05199">
    <property type="entry name" value="GMC_oxred_C"/>
    <property type="match status" value="1"/>
</dbReference>
<dbReference type="InterPro" id="IPR036188">
    <property type="entry name" value="FAD/NAD-bd_sf"/>
</dbReference>
<evidence type="ECO:0000313" key="9">
    <source>
        <dbReference type="Proteomes" id="UP001141629"/>
    </source>
</evidence>
<dbReference type="Gene3D" id="3.30.410.40">
    <property type="match status" value="1"/>
</dbReference>
<evidence type="ECO:0000256" key="3">
    <source>
        <dbReference type="ARBA" id="ARBA00022630"/>
    </source>
</evidence>
<evidence type="ECO:0000256" key="1">
    <source>
        <dbReference type="ARBA" id="ARBA00001974"/>
    </source>
</evidence>
<comment type="caution">
    <text evidence="8">The sequence shown here is derived from an EMBL/GenBank/DDBJ whole genome shotgun (WGS) entry which is preliminary data.</text>
</comment>
<accession>A0A9X2Z481</accession>
<proteinExistence type="inferred from homology"/>
<keyword evidence="9" id="KW-1185">Reference proteome</keyword>
<dbReference type="PANTHER" id="PTHR11552">
    <property type="entry name" value="GLUCOSE-METHANOL-CHOLINE GMC OXIDOREDUCTASE"/>
    <property type="match status" value="1"/>
</dbReference>
<keyword evidence="8" id="KW-0560">Oxidoreductase</keyword>
<evidence type="ECO:0000259" key="6">
    <source>
        <dbReference type="Pfam" id="PF00732"/>
    </source>
</evidence>
<comment type="cofactor">
    <cofactor evidence="1 5">
        <name>FAD</name>
        <dbReference type="ChEBI" id="CHEBI:57692"/>
    </cofactor>
</comment>
<feature type="binding site" evidence="5">
    <location>
        <position position="440"/>
    </location>
    <ligand>
        <name>FAD</name>
        <dbReference type="ChEBI" id="CHEBI:57692"/>
    </ligand>
</feature>
<dbReference type="Proteomes" id="UP001141629">
    <property type="component" value="Unassembled WGS sequence"/>
</dbReference>
<dbReference type="Gene3D" id="3.50.50.60">
    <property type="entry name" value="FAD/NAD(P)-binding domain"/>
    <property type="match status" value="1"/>
</dbReference>
<dbReference type="EMBL" id="JACKVK010000008">
    <property type="protein sequence ID" value="MCV7421592.1"/>
    <property type="molecule type" value="Genomic_DNA"/>
</dbReference>
<dbReference type="GO" id="GO:0050660">
    <property type="term" value="F:flavin adenine dinucleotide binding"/>
    <property type="evidence" value="ECO:0007669"/>
    <property type="project" value="InterPro"/>
</dbReference>
<dbReference type="RefSeq" id="WP_263996359.1">
    <property type="nucleotide sequence ID" value="NZ_JACKVK010000008.1"/>
</dbReference>
<evidence type="ECO:0000256" key="2">
    <source>
        <dbReference type="ARBA" id="ARBA00010790"/>
    </source>
</evidence>
<feature type="binding site" evidence="5">
    <location>
        <position position="218"/>
    </location>
    <ligand>
        <name>FAD</name>
        <dbReference type="ChEBI" id="CHEBI:57692"/>
    </ligand>
</feature>
<organism evidence="8 9">
    <name type="scientific">Mycobacterium yunnanensis</name>
    <dbReference type="NCBI Taxonomy" id="368477"/>
    <lineage>
        <taxon>Bacteria</taxon>
        <taxon>Bacillati</taxon>
        <taxon>Actinomycetota</taxon>
        <taxon>Actinomycetes</taxon>
        <taxon>Mycobacteriales</taxon>
        <taxon>Mycobacteriaceae</taxon>
        <taxon>Mycobacterium</taxon>
    </lineage>
</organism>
<name>A0A9X2Z481_9MYCO</name>
<dbReference type="InterPro" id="IPR007867">
    <property type="entry name" value="GMC_OxRtase_C"/>
</dbReference>
<dbReference type="PIRSF" id="PIRSF000137">
    <property type="entry name" value="Alcohol_oxidase"/>
    <property type="match status" value="1"/>
</dbReference>
<dbReference type="InterPro" id="IPR000172">
    <property type="entry name" value="GMC_OxRdtase_N"/>
</dbReference>
<reference evidence="8" key="1">
    <citation type="submission" date="2020-07" db="EMBL/GenBank/DDBJ databases">
        <authorList>
            <person name="Pettersson B.M.F."/>
            <person name="Behra P.R.K."/>
            <person name="Ramesh M."/>
            <person name="Das S."/>
            <person name="Dasgupta S."/>
            <person name="Kirsebom L.A."/>
        </authorList>
    </citation>
    <scope>NUCLEOTIDE SEQUENCE</scope>
    <source>
        <strain evidence="8">DSM 44838</strain>
    </source>
</reference>
<evidence type="ECO:0000256" key="4">
    <source>
        <dbReference type="ARBA" id="ARBA00022827"/>
    </source>
</evidence>
<dbReference type="Pfam" id="PF00732">
    <property type="entry name" value="GMC_oxred_N"/>
    <property type="match status" value="1"/>
</dbReference>
<keyword evidence="4 5" id="KW-0274">FAD</keyword>
<feature type="domain" description="Glucose-methanol-choline oxidoreductase N-terminal" evidence="6">
    <location>
        <begin position="4"/>
        <end position="290"/>
    </location>
</feature>
<feature type="domain" description="Glucose-methanol-choline oxidoreductase C-terminal" evidence="7">
    <location>
        <begin position="348"/>
        <end position="459"/>
    </location>
</feature>
<evidence type="ECO:0000259" key="7">
    <source>
        <dbReference type="Pfam" id="PF05199"/>
    </source>
</evidence>
<sequence>MHSDVLIVGAGSAGCVLAERLSRDPGRSVTVVEAGPGASEPPVAAQIADGLRLPIGAGSSVVRRYETTLTDRPRRTASIMRGEVVGGSGAVNGGYFCRGLPADFDGWGIPGWSWDDVLPHFLDIETDLDFTGPLHGSAGPMRIARVADFDEGAAAFDAAARGRGFEWVEDLNGNDGGRPGVGPVPLNVERGTRVGPGEAFLGPAVGRPNVTVLHDRRVRRIRFAGSRAVGVQCLGSGELTADHVVLSAGAIGSAHLLLLSGIGPAEQLAAMGVPVVADLPVGTRCVDHPEWVLPVDWPAAPGRPPLETLLTTADGLEIRCYTTGFATMTGSAHDPSDRPHLGVTLMRPRSRGRLRLTSADPAVSPLIEHRYDSEQSDVIALADGADLAHDLAGSGYHARESSWSTSQHLCGTVPMGRDGEAPLDERCRVRGVEGLWVVDGSILPEITSRGPHATIVMIGHRAADFIG</sequence>
<feature type="binding site" evidence="5">
    <location>
        <position position="84"/>
    </location>
    <ligand>
        <name>FAD</name>
        <dbReference type="ChEBI" id="CHEBI:57692"/>
    </ligand>
</feature>
<gene>
    <name evidence="8" type="primary">mftG</name>
    <name evidence="8" type="ORF">H7K45_13680</name>
</gene>
<dbReference type="AlphaFoldDB" id="A0A9X2Z481"/>
<dbReference type="EC" id="1.-.-.-" evidence="8"/>
<dbReference type="GO" id="GO:0016614">
    <property type="term" value="F:oxidoreductase activity, acting on CH-OH group of donors"/>
    <property type="evidence" value="ECO:0007669"/>
    <property type="project" value="InterPro"/>
</dbReference>
<keyword evidence="3" id="KW-0285">Flavoprotein</keyword>
<comment type="similarity">
    <text evidence="2">Belongs to the GMC oxidoreductase family.</text>
</comment>
<dbReference type="SUPFAM" id="SSF51905">
    <property type="entry name" value="FAD/NAD(P)-binding domain"/>
    <property type="match status" value="1"/>
</dbReference>
<dbReference type="NCBIfam" id="TIGR03970">
    <property type="entry name" value="Rv0697"/>
    <property type="match status" value="1"/>
</dbReference>
<dbReference type="InterPro" id="IPR012132">
    <property type="entry name" value="GMC_OxRdtase"/>
</dbReference>
<dbReference type="SUPFAM" id="SSF54373">
    <property type="entry name" value="FAD-linked reductases, C-terminal domain"/>
    <property type="match status" value="1"/>
</dbReference>
<evidence type="ECO:0000256" key="5">
    <source>
        <dbReference type="PIRSR" id="PIRSR000137-2"/>
    </source>
</evidence>
<reference evidence="8" key="2">
    <citation type="journal article" date="2022" name="BMC Genomics">
        <title>Comparative genome analysis of mycobacteria focusing on tRNA and non-coding RNA.</title>
        <authorList>
            <person name="Behra P.R.K."/>
            <person name="Pettersson B.M.F."/>
            <person name="Ramesh M."/>
            <person name="Das S."/>
            <person name="Dasgupta S."/>
            <person name="Kirsebom L.A."/>
        </authorList>
    </citation>
    <scope>NUCLEOTIDE SEQUENCE</scope>
    <source>
        <strain evidence="8">DSM 44838</strain>
    </source>
</reference>
<dbReference type="PANTHER" id="PTHR11552:SF147">
    <property type="entry name" value="CHOLINE DEHYDROGENASE, MITOCHONDRIAL"/>
    <property type="match status" value="1"/>
</dbReference>
<dbReference type="InterPro" id="IPR023978">
    <property type="entry name" value="GMC_oxidoreductase_bact"/>
</dbReference>
<protein>
    <submittedName>
        <fullName evidence="8">Mycofactocin system GMC family oxidoreductase MftG</fullName>
        <ecNumber evidence="8">1.-.-.-</ecNumber>
    </submittedName>
</protein>
<evidence type="ECO:0000313" key="8">
    <source>
        <dbReference type="EMBL" id="MCV7421592.1"/>
    </source>
</evidence>